<comment type="caution">
    <text evidence="2">The sequence shown here is derived from an EMBL/GenBank/DDBJ whole genome shotgun (WGS) entry which is preliminary data.</text>
</comment>
<dbReference type="EMBL" id="SELW01000657">
    <property type="protein sequence ID" value="TID15068.1"/>
    <property type="molecule type" value="Genomic_DNA"/>
</dbReference>
<proteinExistence type="predicted"/>
<evidence type="ECO:0000313" key="3">
    <source>
        <dbReference type="Proteomes" id="UP000307173"/>
    </source>
</evidence>
<dbReference type="OrthoDB" id="3998228at2759"/>
<name>A0A4T0WXA1_9ASCO</name>
<feature type="compositionally biased region" description="Basic and acidic residues" evidence="1">
    <location>
        <begin position="171"/>
        <end position="181"/>
    </location>
</feature>
<feature type="compositionally biased region" description="Polar residues" evidence="1">
    <location>
        <begin position="156"/>
        <end position="170"/>
    </location>
</feature>
<feature type="region of interest" description="Disordered" evidence="1">
    <location>
        <begin position="155"/>
        <end position="209"/>
    </location>
</feature>
<accession>A0A4T0WXA1</accession>
<dbReference type="AlphaFoldDB" id="A0A4T0WXA1"/>
<keyword evidence="3" id="KW-1185">Reference proteome</keyword>
<evidence type="ECO:0000256" key="1">
    <source>
        <dbReference type="SAM" id="MobiDB-lite"/>
    </source>
</evidence>
<protein>
    <submittedName>
        <fullName evidence="2">Uncharacterized protein</fullName>
    </submittedName>
</protein>
<feature type="compositionally biased region" description="Basic residues" evidence="1">
    <location>
        <begin position="98"/>
        <end position="112"/>
    </location>
</feature>
<evidence type="ECO:0000313" key="2">
    <source>
        <dbReference type="EMBL" id="TID15068.1"/>
    </source>
</evidence>
<organism evidence="2 3">
    <name type="scientific">Pichia inconspicua</name>
    <dbReference type="NCBI Taxonomy" id="52247"/>
    <lineage>
        <taxon>Eukaryota</taxon>
        <taxon>Fungi</taxon>
        <taxon>Dikarya</taxon>
        <taxon>Ascomycota</taxon>
        <taxon>Saccharomycotina</taxon>
        <taxon>Pichiomycetes</taxon>
        <taxon>Pichiales</taxon>
        <taxon>Pichiaceae</taxon>
        <taxon>Pichia</taxon>
    </lineage>
</organism>
<feature type="region of interest" description="Disordered" evidence="1">
    <location>
        <begin position="98"/>
        <end position="136"/>
    </location>
</feature>
<gene>
    <name evidence="2" type="ORF">CANINC_004740</name>
</gene>
<feature type="compositionally biased region" description="Basic residues" evidence="1">
    <location>
        <begin position="187"/>
        <end position="201"/>
    </location>
</feature>
<dbReference type="Proteomes" id="UP000307173">
    <property type="component" value="Unassembled WGS sequence"/>
</dbReference>
<sequence length="209" mass="24353">MALHNYIYVKHHTDIETERKIAREHDPRPTLLKTNPDFNDTTQTENALLHPHTHLHIKEDWEHEVKSEKWDDESSSDTDYLKKRLNLESEVMPIQVKNHHHHRHHHHHHHHNHQDESSESSVSDSSRPKSAVARVPLSLSKEDIDIILCAKPMKISRSQQSQNGQLSEQPSIEKKPLKDTKYVVVGGKKKKLKSRFTRMKRTSSNQGAN</sequence>
<reference evidence="2 3" key="1">
    <citation type="journal article" date="2019" name="Front. Genet.">
        <title>Whole-Genome Sequencing of the Opportunistic Yeast Pathogen Candida inconspicua Uncovers Its Hybrid Origin.</title>
        <authorList>
            <person name="Mixao V."/>
            <person name="Hansen A.P."/>
            <person name="Saus E."/>
            <person name="Boekhout T."/>
            <person name="Lass-Florl C."/>
            <person name="Gabaldon T."/>
        </authorList>
    </citation>
    <scope>NUCLEOTIDE SEQUENCE [LARGE SCALE GENOMIC DNA]</scope>
    <source>
        <strain evidence="2 3">CBS 180</strain>
    </source>
</reference>